<dbReference type="InterPro" id="IPR036388">
    <property type="entry name" value="WH-like_DNA-bd_sf"/>
</dbReference>
<evidence type="ECO:0000313" key="3">
    <source>
        <dbReference type="Proteomes" id="UP000644020"/>
    </source>
</evidence>
<dbReference type="PANTHER" id="PTHR34293">
    <property type="entry name" value="HTH-TYPE TRANSCRIPTIONAL REGULATOR TRMBL2"/>
    <property type="match status" value="1"/>
</dbReference>
<gene>
    <name evidence="2" type="ORF">GCM10010305_47060</name>
</gene>
<dbReference type="GO" id="GO:0006355">
    <property type="term" value="P:regulation of DNA-templated transcription"/>
    <property type="evidence" value="ECO:0007669"/>
    <property type="project" value="InterPro"/>
</dbReference>
<accession>A0A918WCX4</accession>
<evidence type="ECO:0000313" key="2">
    <source>
        <dbReference type="EMBL" id="GHA98198.1"/>
    </source>
</evidence>
<comment type="caution">
    <text evidence="2">The sequence shown here is derived from an EMBL/GenBank/DDBJ whole genome shotgun (WGS) entry which is preliminary data.</text>
</comment>
<dbReference type="AlphaFoldDB" id="A0A918WCX4"/>
<dbReference type="EMBL" id="BMUL01000013">
    <property type="protein sequence ID" value="GHA98198.1"/>
    <property type="molecule type" value="Genomic_DNA"/>
</dbReference>
<dbReference type="InterPro" id="IPR000792">
    <property type="entry name" value="Tscrpt_reg_LuxR_C"/>
</dbReference>
<protein>
    <submittedName>
        <fullName evidence="2">LuxR family transcriptional regulator</fullName>
    </submittedName>
</protein>
<keyword evidence="3" id="KW-1185">Reference proteome</keyword>
<sequence length="330" mass="36112">MPEVCESDDCGRQQPCTRGLAHYRSAVATGESTDPSSAPPCLLRLGLLKESPDGEGLVPVPAAVASSLALRPHREEMAARTRLIEELTAAFDVVEQAYSEVTDSRQPRLTLLRGTSLIEAAIDAAVGACTTELMTAQPGGGRPVEILENSLRSNIELIERGVCQRTLYQHAVRMHQPTFEYMCTIVDAGGEVRTLDEMFDRLIICDRTVAFIPTSSSYEQEALEIRDPAVVRFLSNVFDHAWARGIPATPSHDRRPQLVASDLERALARMLITGYTEEKIARDLGMSRRTVADHTSRLSRRLGSTSRAQLGYLIATRGLLGDTLTLSPAP</sequence>
<dbReference type="Gene3D" id="1.10.10.10">
    <property type="entry name" value="Winged helix-like DNA-binding domain superfamily/Winged helix DNA-binding domain"/>
    <property type="match status" value="1"/>
</dbReference>
<proteinExistence type="predicted"/>
<dbReference type="PANTHER" id="PTHR34293:SF1">
    <property type="entry name" value="HTH-TYPE TRANSCRIPTIONAL REGULATOR TRMBL2"/>
    <property type="match status" value="1"/>
</dbReference>
<dbReference type="Proteomes" id="UP000644020">
    <property type="component" value="Unassembled WGS sequence"/>
</dbReference>
<dbReference type="SUPFAM" id="SSF46894">
    <property type="entry name" value="C-terminal effector domain of the bipartite response regulators"/>
    <property type="match status" value="1"/>
</dbReference>
<reference evidence="2" key="1">
    <citation type="journal article" date="2014" name="Int. J. Syst. Evol. Microbiol.">
        <title>Complete genome sequence of Corynebacterium casei LMG S-19264T (=DSM 44701T), isolated from a smear-ripened cheese.</title>
        <authorList>
            <consortium name="US DOE Joint Genome Institute (JGI-PGF)"/>
            <person name="Walter F."/>
            <person name="Albersmeier A."/>
            <person name="Kalinowski J."/>
            <person name="Ruckert C."/>
        </authorList>
    </citation>
    <scope>NUCLEOTIDE SEQUENCE</scope>
    <source>
        <strain evidence="2">JCM 4518</strain>
    </source>
</reference>
<dbReference type="InterPro" id="IPR051797">
    <property type="entry name" value="TrmB-like"/>
</dbReference>
<reference evidence="2" key="2">
    <citation type="submission" date="2020-09" db="EMBL/GenBank/DDBJ databases">
        <authorList>
            <person name="Sun Q."/>
            <person name="Ohkuma M."/>
        </authorList>
    </citation>
    <scope>NUCLEOTIDE SEQUENCE</scope>
    <source>
        <strain evidence="2">JCM 4518</strain>
    </source>
</reference>
<dbReference type="InterPro" id="IPR016032">
    <property type="entry name" value="Sig_transdc_resp-reg_C-effctor"/>
</dbReference>
<evidence type="ECO:0000259" key="1">
    <source>
        <dbReference type="PROSITE" id="PS50043"/>
    </source>
</evidence>
<name>A0A918WCX4_9ACTN</name>
<dbReference type="RefSeq" id="WP_189980653.1">
    <property type="nucleotide sequence ID" value="NZ_BMUL01000013.1"/>
</dbReference>
<dbReference type="SMART" id="SM00421">
    <property type="entry name" value="HTH_LUXR"/>
    <property type="match status" value="1"/>
</dbReference>
<dbReference type="Pfam" id="PF00196">
    <property type="entry name" value="GerE"/>
    <property type="match status" value="1"/>
</dbReference>
<organism evidence="2 3">
    <name type="scientific">Streptomyces termitum</name>
    <dbReference type="NCBI Taxonomy" id="67368"/>
    <lineage>
        <taxon>Bacteria</taxon>
        <taxon>Bacillati</taxon>
        <taxon>Actinomycetota</taxon>
        <taxon>Actinomycetes</taxon>
        <taxon>Kitasatosporales</taxon>
        <taxon>Streptomycetaceae</taxon>
        <taxon>Streptomyces</taxon>
    </lineage>
</organism>
<dbReference type="GO" id="GO:0003677">
    <property type="term" value="F:DNA binding"/>
    <property type="evidence" value="ECO:0007669"/>
    <property type="project" value="InterPro"/>
</dbReference>
<dbReference type="PROSITE" id="PS50043">
    <property type="entry name" value="HTH_LUXR_2"/>
    <property type="match status" value="1"/>
</dbReference>
<feature type="domain" description="HTH luxR-type" evidence="1">
    <location>
        <begin position="253"/>
        <end position="318"/>
    </location>
</feature>